<evidence type="ECO:0000256" key="3">
    <source>
        <dbReference type="ARBA" id="ARBA00022729"/>
    </source>
</evidence>
<gene>
    <name evidence="6" type="ORF">SAMN04487945_1883</name>
</gene>
<dbReference type="GO" id="GO:1904680">
    <property type="term" value="F:peptide transmembrane transporter activity"/>
    <property type="evidence" value="ECO:0007669"/>
    <property type="project" value="TreeGrafter"/>
</dbReference>
<reference evidence="6 7" key="1">
    <citation type="submission" date="2016-10" db="EMBL/GenBank/DDBJ databases">
        <authorList>
            <person name="de Groot N.N."/>
        </authorList>
    </citation>
    <scope>NUCLEOTIDE SEQUENCE [LARGE SCALE GENOMIC DNA]</scope>
    <source>
        <strain evidence="6 7">CGMCC 1.5337</strain>
    </source>
</reference>
<dbReference type="Proteomes" id="UP000198518">
    <property type="component" value="Unassembled WGS sequence"/>
</dbReference>
<organism evidence="6 7">
    <name type="scientific">Halobacterium jilantaiense</name>
    <dbReference type="NCBI Taxonomy" id="355548"/>
    <lineage>
        <taxon>Archaea</taxon>
        <taxon>Methanobacteriati</taxon>
        <taxon>Methanobacteriota</taxon>
        <taxon>Stenosarchaea group</taxon>
        <taxon>Halobacteria</taxon>
        <taxon>Halobacteriales</taxon>
        <taxon>Halobacteriaceae</taxon>
        <taxon>Halobacterium</taxon>
    </lineage>
</organism>
<dbReference type="GO" id="GO:0042597">
    <property type="term" value="C:periplasmic space"/>
    <property type="evidence" value="ECO:0007669"/>
    <property type="project" value="UniProtKB-ARBA"/>
</dbReference>
<dbReference type="AlphaFoldDB" id="A0A1I0PRB2"/>
<evidence type="ECO:0000256" key="1">
    <source>
        <dbReference type="ARBA" id="ARBA00005695"/>
    </source>
</evidence>
<dbReference type="RefSeq" id="WP_089669083.1">
    <property type="nucleotide sequence ID" value="NZ_FOJA01000001.1"/>
</dbReference>
<keyword evidence="2" id="KW-0813">Transport</keyword>
<dbReference type="EMBL" id="FOJA01000001">
    <property type="protein sequence ID" value="SEW16845.1"/>
    <property type="molecule type" value="Genomic_DNA"/>
</dbReference>
<dbReference type="GO" id="GO:0043190">
    <property type="term" value="C:ATP-binding cassette (ABC) transporter complex"/>
    <property type="evidence" value="ECO:0007669"/>
    <property type="project" value="InterPro"/>
</dbReference>
<dbReference type="Pfam" id="PF00496">
    <property type="entry name" value="SBP_bac_5"/>
    <property type="match status" value="1"/>
</dbReference>
<dbReference type="PIRSF" id="PIRSF002741">
    <property type="entry name" value="MppA"/>
    <property type="match status" value="1"/>
</dbReference>
<evidence type="ECO:0000256" key="4">
    <source>
        <dbReference type="SAM" id="MobiDB-lite"/>
    </source>
</evidence>
<dbReference type="PANTHER" id="PTHR30290:SF9">
    <property type="entry name" value="OLIGOPEPTIDE-BINDING PROTEIN APPA"/>
    <property type="match status" value="1"/>
</dbReference>
<dbReference type="STRING" id="355548.SAMN04487945_1883"/>
<evidence type="ECO:0000259" key="5">
    <source>
        <dbReference type="Pfam" id="PF00496"/>
    </source>
</evidence>
<dbReference type="OrthoDB" id="194307at2157"/>
<comment type="similarity">
    <text evidence="1">Belongs to the bacterial solute-binding protein 5 family.</text>
</comment>
<keyword evidence="3" id="KW-0732">Signal</keyword>
<dbReference type="GO" id="GO:0015833">
    <property type="term" value="P:peptide transport"/>
    <property type="evidence" value="ECO:0007669"/>
    <property type="project" value="TreeGrafter"/>
</dbReference>
<dbReference type="InterPro" id="IPR039424">
    <property type="entry name" value="SBP_5"/>
</dbReference>
<sequence>MPHGDKSESISLIEKLADTESSSSRRDVLKYLGATSVAASTAGCLGDGSSQSSTTEPGDETSESSNTTMQQENIPSGGTFRTASTGTTNGLNAFRIGDGETSDRVEQVLDGGFTRKGEAYEDILPLWFEDFSVKQPVNEIEVTLRDNLQYGEGYGQLTADDYLWNIENLWRPDWSAFTYSHLFHVGEDRVPIEFEKVDKYTIRETIPASRPFFPYNEPLAGMFPIPEELAKPYVEEQDAKGLEQDEEVMKASFNGNLGPWDLKRWSQQSVMAFERAEDYYLRKWAKEDDRVPEVMAEAPFFDEYHIQYFNKSSTGREALKAGEIDRSSIPSTDVPEYRDKKNLELYKNPYRSWSGYLGINHRANGWSQLRNKKVRHAMAHIYHNEFIVENLLNGRAGVQNTLHPTWGPYAPENTKSFSGSLDKARELLKEGTSSDYGYSGDKFVGPDGEQVTLKLVYQSGQTDDLRASYLKKRLGQVGIKLEQDTTSWTNLLGNYFSANQKAKGFSGEMGYGEENRQPSNYNKGPWDEAVSAQSWDFMLTLGFSYGPNTPASTITNLFGEDQSFNAYGYVPDKSLTTLRDEAQTAESREAAKSKITEMLNYLAEERPVIFEYNPYNYYAYNKNVENVPESPASSYYETQNHDIMYFSDGSSGR</sequence>
<feature type="compositionally biased region" description="Polar residues" evidence="4">
    <location>
        <begin position="63"/>
        <end position="85"/>
    </location>
</feature>
<accession>A0A1I0PRB2</accession>
<dbReference type="InterPro" id="IPR006311">
    <property type="entry name" value="TAT_signal"/>
</dbReference>
<feature type="domain" description="Solute-binding protein family 5" evidence="5">
    <location>
        <begin position="125"/>
        <end position="524"/>
    </location>
</feature>
<evidence type="ECO:0000313" key="6">
    <source>
        <dbReference type="EMBL" id="SEW16845.1"/>
    </source>
</evidence>
<dbReference type="Gene3D" id="3.10.105.10">
    <property type="entry name" value="Dipeptide-binding Protein, Domain 3"/>
    <property type="match status" value="1"/>
</dbReference>
<dbReference type="InterPro" id="IPR030678">
    <property type="entry name" value="Peptide/Ni-bd"/>
</dbReference>
<dbReference type="CDD" id="cd00995">
    <property type="entry name" value="PBP2_NikA_DppA_OppA_like"/>
    <property type="match status" value="1"/>
</dbReference>
<dbReference type="SUPFAM" id="SSF53850">
    <property type="entry name" value="Periplasmic binding protein-like II"/>
    <property type="match status" value="1"/>
</dbReference>
<feature type="region of interest" description="Disordered" evidence="4">
    <location>
        <begin position="42"/>
        <end position="85"/>
    </location>
</feature>
<dbReference type="Gene3D" id="3.40.190.10">
    <property type="entry name" value="Periplasmic binding protein-like II"/>
    <property type="match status" value="1"/>
</dbReference>
<dbReference type="PANTHER" id="PTHR30290">
    <property type="entry name" value="PERIPLASMIC BINDING COMPONENT OF ABC TRANSPORTER"/>
    <property type="match status" value="1"/>
</dbReference>
<name>A0A1I0PRB2_9EURY</name>
<keyword evidence="7" id="KW-1185">Reference proteome</keyword>
<protein>
    <submittedName>
        <fullName evidence="6">Peptide/nickel transport system substrate-binding protein</fullName>
    </submittedName>
</protein>
<evidence type="ECO:0000256" key="2">
    <source>
        <dbReference type="ARBA" id="ARBA00022448"/>
    </source>
</evidence>
<evidence type="ECO:0000313" key="7">
    <source>
        <dbReference type="Proteomes" id="UP000198518"/>
    </source>
</evidence>
<dbReference type="InterPro" id="IPR000914">
    <property type="entry name" value="SBP_5_dom"/>
</dbReference>
<dbReference type="PROSITE" id="PS51318">
    <property type="entry name" value="TAT"/>
    <property type="match status" value="1"/>
</dbReference>
<proteinExistence type="inferred from homology"/>